<feature type="region of interest" description="Disordered" evidence="1">
    <location>
        <begin position="222"/>
        <end position="264"/>
    </location>
</feature>
<accession>A0ABR3J021</accession>
<comment type="caution">
    <text evidence="2">The sequence shown here is derived from an EMBL/GenBank/DDBJ whole genome shotgun (WGS) entry which is preliminary data.</text>
</comment>
<feature type="compositionally biased region" description="Polar residues" evidence="1">
    <location>
        <begin position="371"/>
        <end position="382"/>
    </location>
</feature>
<evidence type="ECO:0008006" key="4">
    <source>
        <dbReference type="Google" id="ProtNLM"/>
    </source>
</evidence>
<sequence length="715" mass="79118">MSSSTSNAQRSHTFLVFDPSHFERPEARDAHHFRDKFFLHDINGPSDDSNKSHYAEYRGHGVPPKSLGSTGDIFIDLTSGNQALYGRYQDEWREWEGPGRSSLYRHPVHPSRVLACSTKNMSYGWITEKSAKSSKTLGCPNPSAVVRRVLTGKGQRLSGTAILLRKPSNEGTSVGQPNAGQIISLWDASGVVTSSFQQPLHVDRTGDQASSQSFISIPQSYDFTHTPASTANASPDDEGQLGNREGRGEASGVIHPSTAGEIPQARFGEEVQTMNADAMDVDKPSAAPAKIAQPNSNLDTQIVGTQNEVTMKGLLIEIKRLQEMLYQSRETTECHRGEVQQLLAELSSQSSLAEPPAPTPPSAVAREHTSQEAITQDASATSHPHHEQRDVVLEYQKEVALLKAEAERTQHDRQRTDQEQRKQREELEAHLQVQKDLAILYNERSALFESKLRGQLDKEKVSQAEIRRLQDLICLLYGALKDHVPEVAFQVIQAIRAKEQNPKSSLTPIGNLLKNVSMREKPATNASTTNVDASPSSSHIIPAESNLVQLVQPPTLVEAASPALDADVEMDSAPASVTRIPDPEDQTGDLQLIDSRQATEEMNIDHSHTPPSYTIPLFLSLDDLPKDEKLTRNKLLLFYQFFPDGSMCLACRYIDFPKTGKPVMVFTSKASIHHLITHLERDHPAALRRIRCLPEKDALKAMLPMNRTLASPTEH</sequence>
<proteinExistence type="predicted"/>
<reference evidence="3" key="1">
    <citation type="submission" date="2024-06" db="EMBL/GenBank/DDBJ databases">
        <title>Multi-omics analyses provide insights into the biosynthesis of the anticancer antibiotic pleurotin in Hohenbuehelia grisea.</title>
        <authorList>
            <person name="Weaver J.A."/>
            <person name="Alberti F."/>
        </authorList>
    </citation>
    <scope>NUCLEOTIDE SEQUENCE [LARGE SCALE GENOMIC DNA]</scope>
    <source>
        <strain evidence="3">T-177</strain>
    </source>
</reference>
<evidence type="ECO:0000256" key="1">
    <source>
        <dbReference type="SAM" id="MobiDB-lite"/>
    </source>
</evidence>
<protein>
    <recommendedName>
        <fullName evidence="4">GRIP domain-containing protein</fullName>
    </recommendedName>
</protein>
<dbReference type="Proteomes" id="UP001556367">
    <property type="component" value="Unassembled WGS sequence"/>
</dbReference>
<feature type="region of interest" description="Disordered" evidence="1">
    <location>
        <begin position="347"/>
        <end position="387"/>
    </location>
</feature>
<name>A0ABR3J021_9AGAR</name>
<dbReference type="EMBL" id="JASNQZ010000012">
    <property type="protein sequence ID" value="KAL0948939.1"/>
    <property type="molecule type" value="Genomic_DNA"/>
</dbReference>
<keyword evidence="3" id="KW-1185">Reference proteome</keyword>
<evidence type="ECO:0000313" key="2">
    <source>
        <dbReference type="EMBL" id="KAL0948939.1"/>
    </source>
</evidence>
<feature type="region of interest" description="Disordered" evidence="1">
    <location>
        <begin position="405"/>
        <end position="424"/>
    </location>
</feature>
<gene>
    <name evidence="2" type="ORF">HGRIS_009044</name>
</gene>
<organism evidence="2 3">
    <name type="scientific">Hohenbuehelia grisea</name>
    <dbReference type="NCBI Taxonomy" id="104357"/>
    <lineage>
        <taxon>Eukaryota</taxon>
        <taxon>Fungi</taxon>
        <taxon>Dikarya</taxon>
        <taxon>Basidiomycota</taxon>
        <taxon>Agaricomycotina</taxon>
        <taxon>Agaricomycetes</taxon>
        <taxon>Agaricomycetidae</taxon>
        <taxon>Agaricales</taxon>
        <taxon>Pleurotineae</taxon>
        <taxon>Pleurotaceae</taxon>
        <taxon>Hohenbuehelia</taxon>
    </lineage>
</organism>
<evidence type="ECO:0000313" key="3">
    <source>
        <dbReference type="Proteomes" id="UP001556367"/>
    </source>
</evidence>
<feature type="compositionally biased region" description="Polar residues" evidence="1">
    <location>
        <begin position="222"/>
        <end position="233"/>
    </location>
</feature>